<dbReference type="AlphaFoldDB" id="A0A8K1D3S4"/>
<evidence type="ECO:0000313" key="1">
    <source>
        <dbReference type="EMBL" id="TRZ05309.1"/>
    </source>
</evidence>
<dbReference type="EMBL" id="SWJQ01005013">
    <property type="protein sequence ID" value="TRZ05309.1"/>
    <property type="molecule type" value="Genomic_DNA"/>
</dbReference>
<sequence length="87" mass="9417">MVGDCPALSFAEASLQGIPAFEGVSSSSQSCTICELAQCPFQSCSQVIYEDVEEHMAKDGVLQTPSSDRWPVSCHSTHYNYPFVPSP</sequence>
<keyword evidence="2" id="KW-1185">Reference proteome</keyword>
<organism evidence="1 2">
    <name type="scientific">Zosterops borbonicus</name>
    <dbReference type="NCBI Taxonomy" id="364589"/>
    <lineage>
        <taxon>Eukaryota</taxon>
        <taxon>Metazoa</taxon>
        <taxon>Chordata</taxon>
        <taxon>Craniata</taxon>
        <taxon>Vertebrata</taxon>
        <taxon>Euteleostomi</taxon>
        <taxon>Archelosauria</taxon>
        <taxon>Archosauria</taxon>
        <taxon>Dinosauria</taxon>
        <taxon>Saurischia</taxon>
        <taxon>Theropoda</taxon>
        <taxon>Coelurosauria</taxon>
        <taxon>Aves</taxon>
        <taxon>Neognathae</taxon>
        <taxon>Neoaves</taxon>
        <taxon>Telluraves</taxon>
        <taxon>Australaves</taxon>
        <taxon>Passeriformes</taxon>
        <taxon>Sylvioidea</taxon>
        <taxon>Zosteropidae</taxon>
        <taxon>Zosterops</taxon>
    </lineage>
</organism>
<name>A0A8K1D3S4_9PASS</name>
<gene>
    <name evidence="1" type="ORF">HGM15179_021798</name>
</gene>
<comment type="caution">
    <text evidence="1">The sequence shown here is derived from an EMBL/GenBank/DDBJ whole genome shotgun (WGS) entry which is preliminary data.</text>
</comment>
<dbReference type="Proteomes" id="UP000796761">
    <property type="component" value="Unassembled WGS sequence"/>
</dbReference>
<dbReference type="OrthoDB" id="9399545at2759"/>
<accession>A0A8K1D3S4</accession>
<evidence type="ECO:0000313" key="2">
    <source>
        <dbReference type="Proteomes" id="UP000796761"/>
    </source>
</evidence>
<reference evidence="1" key="1">
    <citation type="submission" date="2019-04" db="EMBL/GenBank/DDBJ databases">
        <title>Genome assembly of Zosterops borbonicus 15179.</title>
        <authorList>
            <person name="Leroy T."/>
            <person name="Anselmetti Y."/>
            <person name="Tilak M.-K."/>
            <person name="Nabholz B."/>
        </authorList>
    </citation>
    <scope>NUCLEOTIDE SEQUENCE</scope>
    <source>
        <strain evidence="1">HGM_15179</strain>
        <tissue evidence="1">Muscle</tissue>
    </source>
</reference>
<protein>
    <submittedName>
        <fullName evidence="1">Uncharacterized protein</fullName>
    </submittedName>
</protein>
<proteinExistence type="predicted"/>